<protein>
    <submittedName>
        <fullName evidence="3">PQQ-dependent sugar dehydrogenase</fullName>
    </submittedName>
</protein>
<sequence>MRRDARWPAVGCLFLALIAASGCSAPAARPAPSSQAPTVGPAPAPAAETWWRAGSVTGTLASELVAPWSVVPLDGGGALISERGDGTVLELTAAGEVRSVGTIAGVVSGGESGLHGLALLRTDGAPMLYAYFGAADDNRVARMPLRGEPGSFELGEPEVILDGIARASTHDGGRLAFGPDGYLYVTTGDAQLSDAAQDPDSLNGKILRVTADGEPAGGNPWATRVWSMGHRNVQGIAWTADGTMWASEFGQNAWDELNRIEPGANYGWPVVEGIAGRGEFADPVAQWPTSDASPSGIAARGDTVFMAGLRGERLWQIDTSAGTVRGEPVAALAGEYGRLRDVVALPDSSLWLLTNNTDGRGSPRPGDDLLLRVELVPEP</sequence>
<name>A0ABS7HVB2_9MICO</name>
<feature type="signal peptide" evidence="1">
    <location>
        <begin position="1"/>
        <end position="27"/>
    </location>
</feature>
<keyword evidence="1" id="KW-0732">Signal</keyword>
<dbReference type="InterPro" id="IPR011041">
    <property type="entry name" value="Quinoprot_gluc/sorb_DH_b-prop"/>
</dbReference>
<dbReference type="PROSITE" id="PS51257">
    <property type="entry name" value="PROKAR_LIPOPROTEIN"/>
    <property type="match status" value="1"/>
</dbReference>
<evidence type="ECO:0000313" key="4">
    <source>
        <dbReference type="Proteomes" id="UP000777440"/>
    </source>
</evidence>
<dbReference type="RefSeq" id="WP_220338588.1">
    <property type="nucleotide sequence ID" value="NZ_JAEUAX010000001.1"/>
</dbReference>
<dbReference type="SUPFAM" id="SSF50952">
    <property type="entry name" value="Soluble quinoprotein glucose dehydrogenase"/>
    <property type="match status" value="1"/>
</dbReference>
<evidence type="ECO:0000313" key="3">
    <source>
        <dbReference type="EMBL" id="MBW9108497.1"/>
    </source>
</evidence>
<organism evidence="3 4">
    <name type="scientific">Microbacterium ureisolvens</name>
    <dbReference type="NCBI Taxonomy" id="2781186"/>
    <lineage>
        <taxon>Bacteria</taxon>
        <taxon>Bacillati</taxon>
        <taxon>Actinomycetota</taxon>
        <taxon>Actinomycetes</taxon>
        <taxon>Micrococcales</taxon>
        <taxon>Microbacteriaceae</taxon>
        <taxon>Microbacterium</taxon>
    </lineage>
</organism>
<accession>A0ABS7HVB2</accession>
<gene>
    <name evidence="3" type="ORF">JNB61_01790</name>
</gene>
<dbReference type="InterPro" id="IPR012938">
    <property type="entry name" value="Glc/Sorbosone_DH"/>
</dbReference>
<dbReference type="Gene3D" id="2.120.10.30">
    <property type="entry name" value="TolB, C-terminal domain"/>
    <property type="match status" value="1"/>
</dbReference>
<dbReference type="PANTHER" id="PTHR19328:SF13">
    <property type="entry name" value="HIPL1 PROTEIN"/>
    <property type="match status" value="1"/>
</dbReference>
<evidence type="ECO:0000259" key="2">
    <source>
        <dbReference type="Pfam" id="PF07995"/>
    </source>
</evidence>
<dbReference type="EMBL" id="JAEUAX010000001">
    <property type="protein sequence ID" value="MBW9108497.1"/>
    <property type="molecule type" value="Genomic_DNA"/>
</dbReference>
<dbReference type="Proteomes" id="UP000777440">
    <property type="component" value="Unassembled WGS sequence"/>
</dbReference>
<dbReference type="Pfam" id="PF07995">
    <property type="entry name" value="GSDH"/>
    <property type="match status" value="1"/>
</dbReference>
<feature type="domain" description="Glucose/Sorbosone dehydrogenase" evidence="2">
    <location>
        <begin position="66"/>
        <end position="360"/>
    </location>
</feature>
<dbReference type="InterPro" id="IPR011042">
    <property type="entry name" value="6-blade_b-propeller_TolB-like"/>
</dbReference>
<dbReference type="PANTHER" id="PTHR19328">
    <property type="entry name" value="HEDGEHOG-INTERACTING PROTEIN"/>
    <property type="match status" value="1"/>
</dbReference>
<feature type="chain" id="PRO_5045168302" evidence="1">
    <location>
        <begin position="28"/>
        <end position="379"/>
    </location>
</feature>
<reference evidence="3 4" key="1">
    <citation type="journal article" date="2021" name="MBio">
        <title>Poor Competitiveness of Bradyrhizobium in Pigeon Pea Root Colonization in Indian Soils.</title>
        <authorList>
            <person name="Chalasani D."/>
            <person name="Basu A."/>
            <person name="Pullabhotla S.V.S.R.N."/>
            <person name="Jorrin B."/>
            <person name="Neal A.L."/>
            <person name="Poole P.S."/>
            <person name="Podile A.R."/>
            <person name="Tkacz A."/>
        </authorList>
    </citation>
    <scope>NUCLEOTIDE SEQUENCE [LARGE SCALE GENOMIC DNA]</scope>
    <source>
        <strain evidence="3 4">HU12</strain>
    </source>
</reference>
<proteinExistence type="predicted"/>
<keyword evidence="4" id="KW-1185">Reference proteome</keyword>
<evidence type="ECO:0000256" key="1">
    <source>
        <dbReference type="SAM" id="SignalP"/>
    </source>
</evidence>
<comment type="caution">
    <text evidence="3">The sequence shown here is derived from an EMBL/GenBank/DDBJ whole genome shotgun (WGS) entry which is preliminary data.</text>
</comment>